<proteinExistence type="predicted"/>
<dbReference type="EMBL" id="CAJVQC010131473">
    <property type="protein sequence ID" value="CAG8841731.1"/>
    <property type="molecule type" value="Genomic_DNA"/>
</dbReference>
<protein>
    <submittedName>
        <fullName evidence="1">14711_t:CDS:1</fullName>
    </submittedName>
</protein>
<evidence type="ECO:0000313" key="1">
    <source>
        <dbReference type="EMBL" id="CAG8841731.1"/>
    </source>
</evidence>
<accession>A0ACA9SL84</accession>
<keyword evidence="2" id="KW-1185">Reference proteome</keyword>
<reference evidence="1" key="1">
    <citation type="submission" date="2021-06" db="EMBL/GenBank/DDBJ databases">
        <authorList>
            <person name="Kallberg Y."/>
            <person name="Tangrot J."/>
            <person name="Rosling A."/>
        </authorList>
    </citation>
    <scope>NUCLEOTIDE SEQUENCE</scope>
    <source>
        <strain evidence="1">MA461A</strain>
    </source>
</reference>
<name>A0ACA9SL84_9GLOM</name>
<sequence length="60" mass="7277">MLESQRKQFRKILEKEFDKCRQFKFAICSLTKFLIDNKPGNEKQGKKNSRTDWLRNTQII</sequence>
<feature type="non-terminal residue" evidence="1">
    <location>
        <position position="60"/>
    </location>
</feature>
<evidence type="ECO:0000313" key="2">
    <source>
        <dbReference type="Proteomes" id="UP000789920"/>
    </source>
</evidence>
<organism evidence="1 2">
    <name type="scientific">Racocetra persica</name>
    <dbReference type="NCBI Taxonomy" id="160502"/>
    <lineage>
        <taxon>Eukaryota</taxon>
        <taxon>Fungi</taxon>
        <taxon>Fungi incertae sedis</taxon>
        <taxon>Mucoromycota</taxon>
        <taxon>Glomeromycotina</taxon>
        <taxon>Glomeromycetes</taxon>
        <taxon>Diversisporales</taxon>
        <taxon>Gigasporaceae</taxon>
        <taxon>Racocetra</taxon>
    </lineage>
</organism>
<gene>
    <name evidence="1" type="ORF">RPERSI_LOCUS32001</name>
</gene>
<dbReference type="Proteomes" id="UP000789920">
    <property type="component" value="Unassembled WGS sequence"/>
</dbReference>
<comment type="caution">
    <text evidence="1">The sequence shown here is derived from an EMBL/GenBank/DDBJ whole genome shotgun (WGS) entry which is preliminary data.</text>
</comment>